<name>A0ABY6HR26_9ARCH</name>
<proteinExistence type="predicted"/>
<dbReference type="InterPro" id="IPR039261">
    <property type="entry name" value="FNR_nucleotide-bd"/>
</dbReference>
<dbReference type="EC" id="1.12.98.4" evidence="2"/>
<dbReference type="GO" id="GO:0033796">
    <property type="term" value="F:sulfur reductase activity"/>
    <property type="evidence" value="ECO:0007669"/>
    <property type="project" value="UniProtKB-EC"/>
</dbReference>
<protein>
    <submittedName>
        <fullName evidence="2">Sulfhydrogenase 2 subunit gamma</fullName>
        <ecNumber evidence="2">1.12.98.4</ecNumber>
    </submittedName>
</protein>
<sequence length="299" mass="33443">MPVKPNIDFRLNKPFLTSIIEIKQENKNVKTFIVDYNPIDEPIEMKPGQFVMVWIPGIDEIPMSISHIGWENRMAITVAAVGDATEALHKLEVGDQIGIRGPYGNWYEPKDGTAIIVGGGIGMASVLPLIDQLVKEQKNPTQFELDQVICIEGAKTESDLLFMNEIADIYADETAMEFCTDDGSCGFKGFTTEKLDMLLQQEIEAQKARNETSPITVYSCGPEIMLKKVFEICEKYNVEVQASLERMMRCGFGMCGLCALEPTGLLVCFDGPIFTNEVLRKTTDFGKFHRDFSGKPFKI</sequence>
<keyword evidence="3" id="KW-1185">Reference proteome</keyword>
<dbReference type="Gene3D" id="2.40.30.10">
    <property type="entry name" value="Translation factors"/>
    <property type="match status" value="1"/>
</dbReference>
<dbReference type="Pfam" id="PF00175">
    <property type="entry name" value="NAD_binding_1"/>
    <property type="match status" value="1"/>
</dbReference>
<dbReference type="InterPro" id="IPR008333">
    <property type="entry name" value="Cbr1-like_FAD-bd_dom"/>
</dbReference>
<dbReference type="Proteomes" id="UP001208689">
    <property type="component" value="Chromosome"/>
</dbReference>
<dbReference type="InterPro" id="IPR001433">
    <property type="entry name" value="OxRdtase_FAD/NAD-bd"/>
</dbReference>
<dbReference type="Pfam" id="PF10418">
    <property type="entry name" value="DHODB_Fe-S_bind"/>
    <property type="match status" value="1"/>
</dbReference>
<dbReference type="InterPro" id="IPR017927">
    <property type="entry name" value="FAD-bd_FR_type"/>
</dbReference>
<evidence type="ECO:0000313" key="3">
    <source>
        <dbReference type="Proteomes" id="UP001208689"/>
    </source>
</evidence>
<dbReference type="InterPro" id="IPR017938">
    <property type="entry name" value="Riboflavin_synthase-like_b-brl"/>
</dbReference>
<dbReference type="InterPro" id="IPR012165">
    <property type="entry name" value="Cyt_c3_hydrogenase_gsu"/>
</dbReference>
<dbReference type="PANTHER" id="PTHR43513:SF3">
    <property type="entry name" value="DIHYDROOROTATE DEHYDROGENASE B (NAD(+)), ELECTRON TRANSFER SUBUNIT-RELATED"/>
    <property type="match status" value="1"/>
</dbReference>
<organism evidence="2 3">
    <name type="scientific">Candidatus Lokiarchaeum ossiferum</name>
    <dbReference type="NCBI Taxonomy" id="2951803"/>
    <lineage>
        <taxon>Archaea</taxon>
        <taxon>Promethearchaeati</taxon>
        <taxon>Promethearchaeota</taxon>
        <taxon>Promethearchaeia</taxon>
        <taxon>Promethearchaeales</taxon>
        <taxon>Promethearchaeaceae</taxon>
        <taxon>Candidatus Lokiarchaeum</taxon>
    </lineage>
</organism>
<dbReference type="PIRSF" id="PIRSF006816">
    <property type="entry name" value="Cyc3_hyd_g"/>
    <property type="match status" value="1"/>
</dbReference>
<dbReference type="NCBIfam" id="NF000796">
    <property type="entry name" value="PRK00054.1-1"/>
    <property type="match status" value="1"/>
</dbReference>
<dbReference type="Pfam" id="PF00970">
    <property type="entry name" value="FAD_binding_6"/>
    <property type="match status" value="1"/>
</dbReference>
<dbReference type="InterPro" id="IPR019480">
    <property type="entry name" value="Dihydroorotate_DH_Fe-S-bd"/>
</dbReference>
<dbReference type="EMBL" id="CP104013">
    <property type="protein sequence ID" value="UYP45962.1"/>
    <property type="molecule type" value="Genomic_DNA"/>
</dbReference>
<gene>
    <name evidence="2" type="ORF">NEF87_002247</name>
</gene>
<feature type="domain" description="FAD-binding FR-type" evidence="1">
    <location>
        <begin position="12"/>
        <end position="109"/>
    </location>
</feature>
<evidence type="ECO:0000259" key="1">
    <source>
        <dbReference type="PROSITE" id="PS51384"/>
    </source>
</evidence>
<dbReference type="SUPFAM" id="SSF63380">
    <property type="entry name" value="Riboflavin synthase domain-like"/>
    <property type="match status" value="1"/>
</dbReference>
<dbReference type="InterPro" id="IPR050353">
    <property type="entry name" value="PyrK_electron_transfer"/>
</dbReference>
<dbReference type="Gene3D" id="3.40.50.80">
    <property type="entry name" value="Nucleotide-binding domain of ferredoxin-NADP reductase (FNR) module"/>
    <property type="match status" value="1"/>
</dbReference>
<dbReference type="PANTHER" id="PTHR43513">
    <property type="entry name" value="DIHYDROOROTATE DEHYDROGENASE B (NAD(+)), ELECTRON TRANSFER SUBUNIT"/>
    <property type="match status" value="1"/>
</dbReference>
<accession>A0ABY6HR26</accession>
<evidence type="ECO:0000313" key="2">
    <source>
        <dbReference type="EMBL" id="UYP45962.1"/>
    </source>
</evidence>
<dbReference type="PRINTS" id="PR00410">
    <property type="entry name" value="PHEHYDRXLASE"/>
</dbReference>
<dbReference type="SUPFAM" id="SSF52343">
    <property type="entry name" value="Ferredoxin reductase-like, C-terminal NADP-linked domain"/>
    <property type="match status" value="1"/>
</dbReference>
<keyword evidence="2" id="KW-0560">Oxidoreductase</keyword>
<reference evidence="2" key="1">
    <citation type="submission" date="2022-09" db="EMBL/GenBank/DDBJ databases">
        <title>Actin cytoskeleton and complex cell architecture in an #Asgard archaeon.</title>
        <authorList>
            <person name="Ponce Toledo R.I."/>
            <person name="Schleper C."/>
            <person name="Rodrigues Oliveira T."/>
            <person name="Wollweber F."/>
            <person name="Xu J."/>
            <person name="Rittmann S."/>
            <person name="Klingl A."/>
            <person name="Pilhofer M."/>
        </authorList>
    </citation>
    <scope>NUCLEOTIDE SEQUENCE</scope>
    <source>
        <strain evidence="2">B-35</strain>
    </source>
</reference>
<dbReference type="PROSITE" id="PS51384">
    <property type="entry name" value="FAD_FR"/>
    <property type="match status" value="1"/>
</dbReference>